<evidence type="ECO:0000259" key="5">
    <source>
        <dbReference type="SMART" id="SM01382"/>
    </source>
</evidence>
<keyword evidence="2" id="KW-0689">Ribosomal protein</keyword>
<feature type="domain" description="Large ribosomal subunit protein uL2 C-terminal" evidence="5">
    <location>
        <begin position="155"/>
        <end position="270"/>
    </location>
</feature>
<dbReference type="InterPro" id="IPR002171">
    <property type="entry name" value="Ribosomal_uL2"/>
</dbReference>
<dbReference type="Gene3D" id="4.10.950.10">
    <property type="entry name" value="Ribosomal protein L2, domain 3"/>
    <property type="match status" value="1"/>
</dbReference>
<dbReference type="GO" id="GO:0022625">
    <property type="term" value="C:cytosolic large ribosomal subunit"/>
    <property type="evidence" value="ECO:0007669"/>
    <property type="project" value="TreeGrafter"/>
</dbReference>
<dbReference type="PANTHER" id="PTHR13691">
    <property type="entry name" value="RIBOSOMAL PROTEIN L2"/>
    <property type="match status" value="1"/>
</dbReference>
<evidence type="ECO:0000256" key="2">
    <source>
        <dbReference type="ARBA" id="ARBA00022980"/>
    </source>
</evidence>
<dbReference type="GO" id="GO:0003723">
    <property type="term" value="F:RNA binding"/>
    <property type="evidence" value="ECO:0007669"/>
    <property type="project" value="TreeGrafter"/>
</dbReference>
<keyword evidence="3" id="KW-0687">Ribonucleoprotein</keyword>
<dbReference type="InterPro" id="IPR022669">
    <property type="entry name" value="Ribosomal_uL2_C"/>
</dbReference>
<dbReference type="Pfam" id="PF03947">
    <property type="entry name" value="Ribosomal_L2_C"/>
    <property type="match status" value="1"/>
</dbReference>
<protein>
    <recommendedName>
        <fullName evidence="5">Large ribosomal subunit protein uL2 C-terminal domain-containing protein</fullName>
    </recommendedName>
</protein>
<dbReference type="AlphaFoldDB" id="A0AAV1B437"/>
<comment type="similarity">
    <text evidence="1">Belongs to the universal ribosomal protein uL2 family.</text>
</comment>
<keyword evidence="7" id="KW-1185">Reference proteome</keyword>
<dbReference type="Pfam" id="PF00181">
    <property type="entry name" value="Ribosomal_L2_N"/>
    <property type="match status" value="1"/>
</dbReference>
<dbReference type="PANTHER" id="PTHR13691:SF16">
    <property type="entry name" value="LARGE RIBOSOMAL SUBUNIT PROTEIN UL2"/>
    <property type="match status" value="1"/>
</dbReference>
<dbReference type="InterPro" id="IPR008991">
    <property type="entry name" value="Translation_prot_SH3-like_sf"/>
</dbReference>
<dbReference type="InterPro" id="IPR022666">
    <property type="entry name" value="Ribosomal_uL2_RNA-bd_dom"/>
</dbReference>
<dbReference type="Gene3D" id="2.40.50.140">
    <property type="entry name" value="Nucleic acid-binding proteins"/>
    <property type="match status" value="1"/>
</dbReference>
<dbReference type="InterPro" id="IPR014726">
    <property type="entry name" value="Ribosomal_uL2_dom3"/>
</dbReference>
<evidence type="ECO:0000256" key="4">
    <source>
        <dbReference type="SAM" id="SignalP"/>
    </source>
</evidence>
<dbReference type="SUPFAM" id="SSF50104">
    <property type="entry name" value="Translation proteins SH3-like domain"/>
    <property type="match status" value="1"/>
</dbReference>
<gene>
    <name evidence="6" type="ORF">VFH_V185640</name>
</gene>
<dbReference type="Gene3D" id="2.30.30.30">
    <property type="match status" value="1"/>
</dbReference>
<dbReference type="EMBL" id="OX451740">
    <property type="protein sequence ID" value="CAI8615572.1"/>
    <property type="molecule type" value="Genomic_DNA"/>
</dbReference>
<dbReference type="GO" id="GO:0003735">
    <property type="term" value="F:structural constituent of ribosome"/>
    <property type="evidence" value="ECO:0007669"/>
    <property type="project" value="InterPro"/>
</dbReference>
<dbReference type="Proteomes" id="UP001157006">
    <property type="component" value="Chromosome 5"/>
</dbReference>
<sequence>MRWQTTFTAATVVLVRFETALISCFNLKNYDGVRDKKDIEERCDQIPNHVAIKIALELKKLLIDNSLLDVHATTYLFPLSFYDVEFSFFSFITLMLIDYLKRIVTDVIHDPGCSAPLANVTFRHLFLYKNQDELFVAAEGLYTEQFIYCGKKATLVVDNVIPLRSILEGVVICNIEGHVGDCGVMARASYDYAIVISHNPNNNTSKIKLPSGLKKIVSSDCRAMIGQVTGSGRTEKPLLKVSNSYHKFRVKINCWPKGRGVGINPVEHPH</sequence>
<dbReference type="GO" id="GO:0002181">
    <property type="term" value="P:cytoplasmic translation"/>
    <property type="evidence" value="ECO:0007669"/>
    <property type="project" value="TreeGrafter"/>
</dbReference>
<name>A0AAV1B437_VICFA</name>
<evidence type="ECO:0000256" key="3">
    <source>
        <dbReference type="ARBA" id="ARBA00023274"/>
    </source>
</evidence>
<dbReference type="InterPro" id="IPR014722">
    <property type="entry name" value="Rib_uL2_dom2"/>
</dbReference>
<evidence type="ECO:0000313" key="6">
    <source>
        <dbReference type="EMBL" id="CAI8615572.1"/>
    </source>
</evidence>
<dbReference type="InterPro" id="IPR012340">
    <property type="entry name" value="NA-bd_OB-fold"/>
</dbReference>
<dbReference type="SMART" id="SM01382">
    <property type="entry name" value="Ribosomal_L2_C"/>
    <property type="match status" value="1"/>
</dbReference>
<organism evidence="6 7">
    <name type="scientific">Vicia faba</name>
    <name type="common">Broad bean</name>
    <name type="synonym">Faba vulgaris</name>
    <dbReference type="NCBI Taxonomy" id="3906"/>
    <lineage>
        <taxon>Eukaryota</taxon>
        <taxon>Viridiplantae</taxon>
        <taxon>Streptophyta</taxon>
        <taxon>Embryophyta</taxon>
        <taxon>Tracheophyta</taxon>
        <taxon>Spermatophyta</taxon>
        <taxon>Magnoliopsida</taxon>
        <taxon>eudicotyledons</taxon>
        <taxon>Gunneridae</taxon>
        <taxon>Pentapetalae</taxon>
        <taxon>rosids</taxon>
        <taxon>fabids</taxon>
        <taxon>Fabales</taxon>
        <taxon>Fabaceae</taxon>
        <taxon>Papilionoideae</taxon>
        <taxon>50 kb inversion clade</taxon>
        <taxon>NPAAA clade</taxon>
        <taxon>Hologalegina</taxon>
        <taxon>IRL clade</taxon>
        <taxon>Fabeae</taxon>
        <taxon>Vicia</taxon>
    </lineage>
</organism>
<feature type="signal peptide" evidence="4">
    <location>
        <begin position="1"/>
        <end position="24"/>
    </location>
</feature>
<dbReference type="SUPFAM" id="SSF50249">
    <property type="entry name" value="Nucleic acid-binding proteins"/>
    <property type="match status" value="1"/>
</dbReference>
<proteinExistence type="inferred from homology"/>
<keyword evidence="4" id="KW-0732">Signal</keyword>
<feature type="chain" id="PRO_5043920128" description="Large ribosomal subunit protein uL2 C-terminal domain-containing protein" evidence="4">
    <location>
        <begin position="25"/>
        <end position="270"/>
    </location>
</feature>
<reference evidence="6 7" key="1">
    <citation type="submission" date="2023-01" db="EMBL/GenBank/DDBJ databases">
        <authorList>
            <person name="Kreplak J."/>
        </authorList>
    </citation>
    <scope>NUCLEOTIDE SEQUENCE [LARGE SCALE GENOMIC DNA]</scope>
</reference>
<evidence type="ECO:0000313" key="7">
    <source>
        <dbReference type="Proteomes" id="UP001157006"/>
    </source>
</evidence>
<evidence type="ECO:0000256" key="1">
    <source>
        <dbReference type="ARBA" id="ARBA00005636"/>
    </source>
</evidence>
<dbReference type="FunFam" id="2.30.30.30:FF:000006">
    <property type="entry name" value="60S ribosomal protein L8"/>
    <property type="match status" value="1"/>
</dbReference>
<accession>A0AAV1B437</accession>